<organism evidence="2 3">
    <name type="scientific">Gleimia hominis</name>
    <dbReference type="NCBI Taxonomy" id="595468"/>
    <lineage>
        <taxon>Bacteria</taxon>
        <taxon>Bacillati</taxon>
        <taxon>Actinomycetota</taxon>
        <taxon>Actinomycetes</taxon>
        <taxon>Actinomycetales</taxon>
        <taxon>Actinomycetaceae</taxon>
        <taxon>Gleimia</taxon>
    </lineage>
</organism>
<dbReference type="EMBL" id="JASXSX010000004">
    <property type="protein sequence ID" value="MDT3768045.1"/>
    <property type="molecule type" value="Genomic_DNA"/>
</dbReference>
<comment type="similarity">
    <text evidence="1">Belongs to the WXG100 family.</text>
</comment>
<reference evidence="2 3" key="1">
    <citation type="submission" date="2023-06" db="EMBL/GenBank/DDBJ databases">
        <title>Draft genome sequence of Gleimia hominis type strain CCUG 57540T.</title>
        <authorList>
            <person name="Salva-Serra F."/>
            <person name="Cardew S."/>
            <person name="Jensie Markopoulos S."/>
            <person name="Ohlen M."/>
            <person name="Inganas E."/>
            <person name="Svensson-Stadler L."/>
            <person name="Moore E.R.B."/>
        </authorList>
    </citation>
    <scope>NUCLEOTIDE SEQUENCE [LARGE SCALE GENOMIC DNA]</scope>
    <source>
        <strain evidence="2 3">CCUG 57540</strain>
    </source>
</reference>
<proteinExistence type="inferred from homology"/>
<accession>A0ABU3ICF2</accession>
<dbReference type="InterPro" id="IPR036689">
    <property type="entry name" value="ESAT-6-like_sf"/>
</dbReference>
<comment type="caution">
    <text evidence="2">The sequence shown here is derived from an EMBL/GenBank/DDBJ whole genome shotgun (WGS) entry which is preliminary data.</text>
</comment>
<dbReference type="Pfam" id="PF06013">
    <property type="entry name" value="WXG100"/>
    <property type="match status" value="1"/>
</dbReference>
<gene>
    <name evidence="2" type="ORF">QS713_08245</name>
</gene>
<evidence type="ECO:0000313" key="2">
    <source>
        <dbReference type="EMBL" id="MDT3768045.1"/>
    </source>
</evidence>
<keyword evidence="3" id="KW-1185">Reference proteome</keyword>
<dbReference type="InterPro" id="IPR010310">
    <property type="entry name" value="T7SS_ESAT-6-like"/>
</dbReference>
<dbReference type="NCBIfam" id="TIGR03930">
    <property type="entry name" value="WXG100_ESAT6"/>
    <property type="match status" value="1"/>
</dbReference>
<protein>
    <recommendedName>
        <fullName evidence="1">ESAT-6-like protein</fullName>
    </recommendedName>
</protein>
<evidence type="ECO:0000313" key="3">
    <source>
        <dbReference type="Proteomes" id="UP001247542"/>
    </source>
</evidence>
<dbReference type="Gene3D" id="1.10.287.1060">
    <property type="entry name" value="ESAT-6-like"/>
    <property type="match status" value="1"/>
</dbReference>
<evidence type="ECO:0000256" key="1">
    <source>
        <dbReference type="RuleBase" id="RU362001"/>
    </source>
</evidence>
<dbReference type="RefSeq" id="WP_102216698.1">
    <property type="nucleotide sequence ID" value="NZ_CP126963.1"/>
</dbReference>
<name>A0ABU3ICF2_9ACTO</name>
<dbReference type="Proteomes" id="UP001247542">
    <property type="component" value="Unassembled WGS sequence"/>
</dbReference>
<sequence>MAVFQVDSEEVARCSALVRSSVESVRSQVHALMGNLQALEASWQGAASNQFSSVVANWRATQAQVEASLDQIGSQMSVAAATYSDAEAQSLSLFAG</sequence>
<dbReference type="SUPFAM" id="SSF140453">
    <property type="entry name" value="EsxAB dimer-like"/>
    <property type="match status" value="1"/>
</dbReference>